<sequence length="293" mass="33043">MATSTLKSVFHDPDYYTKAFKSYSAVSDKTGVFSRWGDVFEEAVAPQINAKLSKHEELRVLGIGSGTGELDLQMLTKLLPRFPLIHNRVVEPAEDAMDKYQALVQSRAQELQGVRWDWRQQTIDQYTEEARGGDSTKFHFVHACQCLYYAADLESSLTYLYNCVEPGGVMVVSLITETSGMYRLWHHFPSFQDALMKYVSSSDIRGYLTRRGIPYTEHHQSSRVDVTDCFDEASEAGGHVLDIMTHVVKLRETASAELLAEVMQSMAGCSEKSGNRFFITNNWDAAVVNKPVE</sequence>
<dbReference type="OrthoDB" id="5984880at2759"/>
<protein>
    <submittedName>
        <fullName evidence="4">Histamine N-methyltransferase-like</fullName>
    </submittedName>
</protein>
<dbReference type="Proteomes" id="UP000694845">
    <property type="component" value="Unplaced"/>
</dbReference>
<dbReference type="OMA" id="GGWDTLW"/>
<dbReference type="GeneID" id="110973581"/>
<evidence type="ECO:0000256" key="1">
    <source>
        <dbReference type="ARBA" id="ARBA00022603"/>
    </source>
</evidence>
<accession>A0A8B7XHA9</accession>
<name>A0A8B7XHA9_ACAPL</name>
<dbReference type="FunFam" id="3.40.50.150:FF:000118">
    <property type="entry name" value="Histamine N-methyltransferase"/>
    <property type="match status" value="1"/>
</dbReference>
<dbReference type="SUPFAM" id="SSF53335">
    <property type="entry name" value="S-adenosyl-L-methionine-dependent methyltransferases"/>
    <property type="match status" value="1"/>
</dbReference>
<proteinExistence type="predicted"/>
<evidence type="ECO:0000313" key="4">
    <source>
        <dbReference type="RefSeq" id="XP_022080183.1"/>
    </source>
</evidence>
<evidence type="ECO:0000313" key="3">
    <source>
        <dbReference type="Proteomes" id="UP000694845"/>
    </source>
</evidence>
<keyword evidence="2" id="KW-0808">Transferase</keyword>
<keyword evidence="3" id="KW-1185">Reference proteome</keyword>
<keyword evidence="1" id="KW-0489">Methyltransferase</keyword>
<dbReference type="CDD" id="cd02440">
    <property type="entry name" value="AdoMet_MTases"/>
    <property type="match status" value="1"/>
</dbReference>
<dbReference type="Gene3D" id="3.40.50.150">
    <property type="entry name" value="Vaccinia Virus protein VP39"/>
    <property type="match status" value="1"/>
</dbReference>
<dbReference type="KEGG" id="aplc:110973581"/>
<dbReference type="AlphaFoldDB" id="A0A8B7XHA9"/>
<gene>
    <name evidence="4" type="primary">LOC110973581</name>
</gene>
<dbReference type="InterPro" id="IPR029063">
    <property type="entry name" value="SAM-dependent_MTases_sf"/>
</dbReference>
<dbReference type="RefSeq" id="XP_022080183.1">
    <property type="nucleotide sequence ID" value="XM_022224491.1"/>
</dbReference>
<dbReference type="Pfam" id="PF13489">
    <property type="entry name" value="Methyltransf_23"/>
    <property type="match status" value="1"/>
</dbReference>
<reference evidence="4" key="1">
    <citation type="submission" date="2025-08" db="UniProtKB">
        <authorList>
            <consortium name="RefSeq"/>
        </authorList>
    </citation>
    <scope>IDENTIFICATION</scope>
</reference>
<organism evidence="3 4">
    <name type="scientific">Acanthaster planci</name>
    <name type="common">Crown-of-thorns starfish</name>
    <dbReference type="NCBI Taxonomy" id="133434"/>
    <lineage>
        <taxon>Eukaryota</taxon>
        <taxon>Metazoa</taxon>
        <taxon>Echinodermata</taxon>
        <taxon>Eleutherozoa</taxon>
        <taxon>Asterozoa</taxon>
        <taxon>Asteroidea</taxon>
        <taxon>Valvatacea</taxon>
        <taxon>Valvatida</taxon>
        <taxon>Acanthasteridae</taxon>
        <taxon>Acanthaster</taxon>
    </lineage>
</organism>
<dbReference type="GO" id="GO:0008168">
    <property type="term" value="F:methyltransferase activity"/>
    <property type="evidence" value="ECO:0007669"/>
    <property type="project" value="UniProtKB-KW"/>
</dbReference>
<evidence type="ECO:0000256" key="2">
    <source>
        <dbReference type="ARBA" id="ARBA00022679"/>
    </source>
</evidence>
<dbReference type="GO" id="GO:0032259">
    <property type="term" value="P:methylation"/>
    <property type="evidence" value="ECO:0007669"/>
    <property type="project" value="UniProtKB-KW"/>
</dbReference>